<dbReference type="SMART" id="SM01023">
    <property type="entry name" value="BAF"/>
    <property type="match status" value="1"/>
</dbReference>
<evidence type="ECO:0008006" key="5">
    <source>
        <dbReference type="Google" id="ProtNLM"/>
    </source>
</evidence>
<accession>A0A814B6U9</accession>
<dbReference type="PANTHER" id="PTHR47507:SF6">
    <property type="entry name" value="BARRIER-TO-AUTOINTEGRATION FACTOR"/>
    <property type="match status" value="1"/>
</dbReference>
<dbReference type="GO" id="GO:0051276">
    <property type="term" value="P:chromosome organization"/>
    <property type="evidence" value="ECO:0007669"/>
    <property type="project" value="TreeGrafter"/>
</dbReference>
<comment type="caution">
    <text evidence="3">The sequence shown here is derived from an EMBL/GenBank/DDBJ whole genome shotgun (WGS) entry which is preliminary data.</text>
</comment>
<dbReference type="Gene3D" id="1.10.150.40">
    <property type="entry name" value="Barrier-to-autointegration factor, BAF"/>
    <property type="match status" value="1"/>
</dbReference>
<keyword evidence="2" id="KW-0539">Nucleus</keyword>
<dbReference type="SUPFAM" id="SSF47798">
    <property type="entry name" value="Barrier-to-autointegration factor, BAF"/>
    <property type="match status" value="1"/>
</dbReference>
<dbReference type="EMBL" id="CAJNOC010002305">
    <property type="protein sequence ID" value="CAF0925178.1"/>
    <property type="molecule type" value="Genomic_DNA"/>
</dbReference>
<gene>
    <name evidence="3" type="ORF">OXX778_LOCUS12601</name>
</gene>
<dbReference type="InterPro" id="IPR004122">
    <property type="entry name" value="BAF_prot"/>
</dbReference>
<dbReference type="OrthoDB" id="9997163at2759"/>
<evidence type="ECO:0000313" key="3">
    <source>
        <dbReference type="EMBL" id="CAF0925178.1"/>
    </source>
</evidence>
<evidence type="ECO:0000256" key="1">
    <source>
        <dbReference type="ARBA" id="ARBA00004123"/>
    </source>
</evidence>
<organism evidence="3 4">
    <name type="scientific">Brachionus calyciflorus</name>
    <dbReference type="NCBI Taxonomy" id="104777"/>
    <lineage>
        <taxon>Eukaryota</taxon>
        <taxon>Metazoa</taxon>
        <taxon>Spiralia</taxon>
        <taxon>Gnathifera</taxon>
        <taxon>Rotifera</taxon>
        <taxon>Eurotatoria</taxon>
        <taxon>Monogononta</taxon>
        <taxon>Pseudotrocha</taxon>
        <taxon>Ploima</taxon>
        <taxon>Brachionidae</taxon>
        <taxon>Brachionus</taxon>
    </lineage>
</organism>
<dbReference type="PANTHER" id="PTHR47507">
    <property type="entry name" value="BARRIER TO AUTOINTEGRATION FACTOR 2"/>
    <property type="match status" value="1"/>
</dbReference>
<dbReference type="InterPro" id="IPR036617">
    <property type="entry name" value="BAF_sf"/>
</dbReference>
<dbReference type="Pfam" id="PF02961">
    <property type="entry name" value="SAM_BAF"/>
    <property type="match status" value="1"/>
</dbReference>
<proteinExistence type="predicted"/>
<dbReference type="AlphaFoldDB" id="A0A814B6U9"/>
<dbReference type="Proteomes" id="UP000663879">
    <property type="component" value="Unassembled WGS sequence"/>
</dbReference>
<name>A0A814B6U9_9BILA</name>
<dbReference type="GO" id="GO:0000793">
    <property type="term" value="C:condensed chromosome"/>
    <property type="evidence" value="ECO:0007669"/>
    <property type="project" value="TreeGrafter"/>
</dbReference>
<dbReference type="GO" id="GO:0003677">
    <property type="term" value="F:DNA binding"/>
    <property type="evidence" value="ECO:0007669"/>
    <property type="project" value="InterPro"/>
</dbReference>
<sequence length="91" mass="10319">MTTPQKNNKNILPNFDNFSELDVSEINGIGNINGKILKEKGYSSTGSLLGKFLVLKKDKERFTQWLISCGIDVNNANQCFQFIKDWTDMSI</sequence>
<protein>
    <recommendedName>
        <fullName evidence="5">Barrier-to-autointegration factor</fullName>
    </recommendedName>
</protein>
<keyword evidence="4" id="KW-1185">Reference proteome</keyword>
<evidence type="ECO:0000256" key="2">
    <source>
        <dbReference type="ARBA" id="ARBA00023242"/>
    </source>
</evidence>
<reference evidence="3" key="1">
    <citation type="submission" date="2021-02" db="EMBL/GenBank/DDBJ databases">
        <authorList>
            <person name="Nowell W R."/>
        </authorList>
    </citation>
    <scope>NUCLEOTIDE SEQUENCE</scope>
    <source>
        <strain evidence="3">Ploen Becks lab</strain>
    </source>
</reference>
<dbReference type="GO" id="GO:0005634">
    <property type="term" value="C:nucleus"/>
    <property type="evidence" value="ECO:0007669"/>
    <property type="project" value="UniProtKB-SubCell"/>
</dbReference>
<evidence type="ECO:0000313" key="4">
    <source>
        <dbReference type="Proteomes" id="UP000663879"/>
    </source>
</evidence>
<comment type="subcellular location">
    <subcellularLocation>
        <location evidence="1">Nucleus</location>
    </subcellularLocation>
</comment>
<dbReference type="InterPro" id="IPR051387">
    <property type="entry name" value="BAF"/>
</dbReference>